<proteinExistence type="predicted"/>
<gene>
    <name evidence="1" type="ORF">NQ314_008058</name>
</gene>
<accession>A0AAV8YFU2</accession>
<dbReference type="InterPro" id="IPR035983">
    <property type="entry name" value="Hect_E3_ubiquitin_ligase"/>
</dbReference>
<dbReference type="EMBL" id="JANEYF010002187">
    <property type="protein sequence ID" value="KAJ8950052.1"/>
    <property type="molecule type" value="Genomic_DNA"/>
</dbReference>
<evidence type="ECO:0000313" key="1">
    <source>
        <dbReference type="EMBL" id="KAJ8950052.1"/>
    </source>
</evidence>
<name>A0AAV8YFU2_9CUCU</name>
<dbReference type="AlphaFoldDB" id="A0AAV8YFU2"/>
<evidence type="ECO:0008006" key="3">
    <source>
        <dbReference type="Google" id="ProtNLM"/>
    </source>
</evidence>
<dbReference type="GO" id="GO:0004842">
    <property type="term" value="F:ubiquitin-protein transferase activity"/>
    <property type="evidence" value="ECO:0007669"/>
    <property type="project" value="InterPro"/>
</dbReference>
<keyword evidence="2" id="KW-1185">Reference proteome</keyword>
<dbReference type="SUPFAM" id="SSF56204">
    <property type="entry name" value="Hect, E3 ligase catalytic domain"/>
    <property type="match status" value="1"/>
</dbReference>
<protein>
    <recommendedName>
        <fullName evidence="3">HECT domain-containing protein</fullName>
    </recommendedName>
</protein>
<evidence type="ECO:0000313" key="2">
    <source>
        <dbReference type="Proteomes" id="UP001162156"/>
    </source>
</evidence>
<reference evidence="1" key="1">
    <citation type="journal article" date="2023" name="Insect Mol. Biol.">
        <title>Genome sequencing provides insights into the evolution of gene families encoding plant cell wall-degrading enzymes in longhorned beetles.</title>
        <authorList>
            <person name="Shin N.R."/>
            <person name="Okamura Y."/>
            <person name="Kirsch R."/>
            <person name="Pauchet Y."/>
        </authorList>
    </citation>
    <scope>NUCLEOTIDE SEQUENCE</scope>
    <source>
        <strain evidence="1">RBIC_L_NR</strain>
    </source>
</reference>
<organism evidence="1 2">
    <name type="scientific">Rhamnusium bicolor</name>
    <dbReference type="NCBI Taxonomy" id="1586634"/>
    <lineage>
        <taxon>Eukaryota</taxon>
        <taxon>Metazoa</taxon>
        <taxon>Ecdysozoa</taxon>
        <taxon>Arthropoda</taxon>
        <taxon>Hexapoda</taxon>
        <taxon>Insecta</taxon>
        <taxon>Pterygota</taxon>
        <taxon>Neoptera</taxon>
        <taxon>Endopterygota</taxon>
        <taxon>Coleoptera</taxon>
        <taxon>Polyphaga</taxon>
        <taxon>Cucujiformia</taxon>
        <taxon>Chrysomeloidea</taxon>
        <taxon>Cerambycidae</taxon>
        <taxon>Lepturinae</taxon>
        <taxon>Rhagiini</taxon>
        <taxon>Rhamnusium</taxon>
    </lineage>
</organism>
<comment type="caution">
    <text evidence="1">The sequence shown here is derived from an EMBL/GenBank/DDBJ whole genome shotgun (WGS) entry which is preliminary data.</text>
</comment>
<sequence>MDSEIISAALQNFNEVDYSELHECLDSLDCKWQPKEENIEKLIKDLAHKEIVQKPMFIINHWHSILENIISSKQLEEIYDRQKNLPKNIMNILDSDEIKQEAQKITAGYLKGFVREGDEKLLSNFLRYVTGANIIIGKRITVSFVETTDLFSRTPVAHTCNCSIALPYNYESYLDFRNEFQSILNSNIWVMDII</sequence>
<dbReference type="Proteomes" id="UP001162156">
    <property type="component" value="Unassembled WGS sequence"/>
</dbReference>